<dbReference type="SMART" id="SM00861">
    <property type="entry name" value="Transket_pyr"/>
    <property type="match status" value="1"/>
</dbReference>
<dbReference type="EMBL" id="LR134492">
    <property type="protein sequence ID" value="VEI73175.1"/>
    <property type="molecule type" value="Genomic_DNA"/>
</dbReference>
<organism evidence="6 7">
    <name type="scientific">Serratia fonticola</name>
    <dbReference type="NCBI Taxonomy" id="47917"/>
    <lineage>
        <taxon>Bacteria</taxon>
        <taxon>Pseudomonadati</taxon>
        <taxon>Pseudomonadota</taxon>
        <taxon>Gammaproteobacteria</taxon>
        <taxon>Enterobacterales</taxon>
        <taxon>Yersiniaceae</taxon>
        <taxon>Serratia</taxon>
    </lineage>
</organism>
<gene>
    <name evidence="6" type="primary">dxs_3</name>
    <name evidence="6" type="ORF">NCTC13193_04022</name>
</gene>
<feature type="region of interest" description="Disordered" evidence="4">
    <location>
        <begin position="317"/>
        <end position="339"/>
    </location>
</feature>
<dbReference type="Pfam" id="PF02780">
    <property type="entry name" value="Transketolase_C"/>
    <property type="match status" value="1"/>
</dbReference>
<dbReference type="AlphaFoldDB" id="A0A448SZL8"/>
<reference evidence="6 7" key="1">
    <citation type="submission" date="2018-12" db="EMBL/GenBank/DDBJ databases">
        <authorList>
            <consortium name="Pathogen Informatics"/>
        </authorList>
    </citation>
    <scope>NUCLEOTIDE SEQUENCE [LARGE SCALE GENOMIC DNA]</scope>
    <source>
        <strain evidence="6 7">NCTC13193</strain>
    </source>
</reference>
<dbReference type="PANTHER" id="PTHR43825:SF1">
    <property type="entry name" value="TRANSKETOLASE-LIKE PYRIMIDINE-BINDING DOMAIN-CONTAINING PROTEIN"/>
    <property type="match status" value="1"/>
</dbReference>
<sequence length="339" mass="36938">MFNQEMPLEKDAVEMRKVYASVIRQQAEADTPVIALEADLMSSMAMDGVHKDHPERVINCGIMEANVIGVAAGLSLTGRVPFVHTFTAFASRRCFDQLFMSLDYQRNNVKVIASDAGVSACHNGGTHMSFEDMGIVRGLAHSVVLEVTDATMFQDILQQLVKLQGFYWVRTIRKQATRIYPAGYRFTIGKANLLRDGSDITLIANGIMVAEALHAAQELQQRGISAAVIDMFTLKPIDREIIKTFAAKTGRIVTCENHSIHNGLGSAVAEVLVEECPVPMRRVGVKGRYGQVGTQEFLQQEYGLTAAHIVAAADELLTPHPNPLPQGEGADSPSSVGSK</sequence>
<dbReference type="Gene3D" id="3.40.50.920">
    <property type="match status" value="1"/>
</dbReference>
<dbReference type="InterPro" id="IPR005475">
    <property type="entry name" value="Transketolase-like_Pyr-bd"/>
</dbReference>
<accession>A0A448SZL8</accession>
<dbReference type="SUPFAM" id="SSF52922">
    <property type="entry name" value="TK C-terminal domain-like"/>
    <property type="match status" value="1"/>
</dbReference>
<dbReference type="SUPFAM" id="SSF52518">
    <property type="entry name" value="Thiamin diphosphate-binding fold (THDP-binding)"/>
    <property type="match status" value="1"/>
</dbReference>
<keyword evidence="3" id="KW-0786">Thiamine pyrophosphate</keyword>
<evidence type="ECO:0000256" key="1">
    <source>
        <dbReference type="ARBA" id="ARBA00001964"/>
    </source>
</evidence>
<comment type="similarity">
    <text evidence="2">Belongs to the transketolase family.</text>
</comment>
<dbReference type="InterPro" id="IPR029061">
    <property type="entry name" value="THDP-binding"/>
</dbReference>
<dbReference type="InterPro" id="IPR009014">
    <property type="entry name" value="Transketo_C/PFOR_II"/>
</dbReference>
<dbReference type="Pfam" id="PF02779">
    <property type="entry name" value="Transket_pyr"/>
    <property type="match status" value="1"/>
</dbReference>
<keyword evidence="6" id="KW-0808">Transferase</keyword>
<protein>
    <submittedName>
        <fullName evidence="6">1-deoxy-D-xylulose-5-phosphate synthase</fullName>
        <ecNumber evidence="6">2.2.1.7</ecNumber>
    </submittedName>
</protein>
<dbReference type="Proteomes" id="UP000270487">
    <property type="component" value="Chromosome"/>
</dbReference>
<dbReference type="EC" id="2.2.1.7" evidence="6"/>
<evidence type="ECO:0000256" key="4">
    <source>
        <dbReference type="SAM" id="MobiDB-lite"/>
    </source>
</evidence>
<evidence type="ECO:0000313" key="6">
    <source>
        <dbReference type="EMBL" id="VEI73175.1"/>
    </source>
</evidence>
<dbReference type="CDD" id="cd07033">
    <property type="entry name" value="TPP_PYR_DXS_TK_like"/>
    <property type="match status" value="1"/>
</dbReference>
<evidence type="ECO:0000256" key="3">
    <source>
        <dbReference type="ARBA" id="ARBA00023052"/>
    </source>
</evidence>
<proteinExistence type="inferred from homology"/>
<dbReference type="PANTHER" id="PTHR43825">
    <property type="entry name" value="PYRUVATE DEHYDROGENASE E1 COMPONENT"/>
    <property type="match status" value="1"/>
</dbReference>
<dbReference type="InterPro" id="IPR051157">
    <property type="entry name" value="PDH/Transketolase"/>
</dbReference>
<dbReference type="FunFam" id="3.40.50.970:FF:000129">
    <property type="entry name" value="Transketolase"/>
    <property type="match status" value="1"/>
</dbReference>
<evidence type="ECO:0000256" key="2">
    <source>
        <dbReference type="ARBA" id="ARBA00007131"/>
    </source>
</evidence>
<dbReference type="InterPro" id="IPR033248">
    <property type="entry name" value="Transketolase_C"/>
</dbReference>
<feature type="domain" description="Transketolase-like pyrimidine-binding" evidence="5">
    <location>
        <begin position="13"/>
        <end position="179"/>
    </location>
</feature>
<name>A0A448SZL8_SERFO</name>
<evidence type="ECO:0000313" key="7">
    <source>
        <dbReference type="Proteomes" id="UP000270487"/>
    </source>
</evidence>
<dbReference type="GO" id="GO:0008661">
    <property type="term" value="F:1-deoxy-D-xylulose-5-phosphate synthase activity"/>
    <property type="evidence" value="ECO:0007669"/>
    <property type="project" value="UniProtKB-EC"/>
</dbReference>
<comment type="cofactor">
    <cofactor evidence="1">
        <name>thiamine diphosphate</name>
        <dbReference type="ChEBI" id="CHEBI:58937"/>
    </cofactor>
</comment>
<evidence type="ECO:0000259" key="5">
    <source>
        <dbReference type="SMART" id="SM00861"/>
    </source>
</evidence>
<dbReference type="Gene3D" id="3.40.50.970">
    <property type="match status" value="1"/>
</dbReference>